<dbReference type="OrthoDB" id="655030at2759"/>
<dbReference type="Proteomes" id="UP000717328">
    <property type="component" value="Unassembled WGS sequence"/>
</dbReference>
<evidence type="ECO:0000256" key="5">
    <source>
        <dbReference type="SAM" id="SignalP"/>
    </source>
</evidence>
<feature type="chain" id="PRO_5040438498" description="FAD-binding domain-containing protein" evidence="5">
    <location>
        <begin position="19"/>
        <end position="375"/>
    </location>
</feature>
<name>A0A9P7FSM8_9AGAR</name>
<feature type="domain" description="FAD-binding" evidence="6">
    <location>
        <begin position="4"/>
        <end position="197"/>
    </location>
</feature>
<dbReference type="EMBL" id="JABCKI010005948">
    <property type="protein sequence ID" value="KAG5636319.1"/>
    <property type="molecule type" value="Genomic_DNA"/>
</dbReference>
<dbReference type="GO" id="GO:0071949">
    <property type="term" value="F:FAD binding"/>
    <property type="evidence" value="ECO:0007669"/>
    <property type="project" value="InterPro"/>
</dbReference>
<keyword evidence="5" id="KW-0732">Signal</keyword>
<dbReference type="PANTHER" id="PTHR46972:SF1">
    <property type="entry name" value="FAD DEPENDENT OXIDOREDUCTASE DOMAIN-CONTAINING PROTEIN"/>
    <property type="match status" value="1"/>
</dbReference>
<dbReference type="GO" id="GO:0004497">
    <property type="term" value="F:monooxygenase activity"/>
    <property type="evidence" value="ECO:0007669"/>
    <property type="project" value="UniProtKB-KW"/>
</dbReference>
<protein>
    <recommendedName>
        <fullName evidence="6">FAD-binding domain-containing protein</fullName>
    </recommendedName>
</protein>
<evidence type="ECO:0000313" key="8">
    <source>
        <dbReference type="Proteomes" id="UP000717328"/>
    </source>
</evidence>
<dbReference type="InterPro" id="IPR002938">
    <property type="entry name" value="FAD-bd"/>
</dbReference>
<dbReference type="InterPro" id="IPR036188">
    <property type="entry name" value="FAD/NAD-bd_sf"/>
</dbReference>
<evidence type="ECO:0000256" key="2">
    <source>
        <dbReference type="ARBA" id="ARBA00022827"/>
    </source>
</evidence>
<evidence type="ECO:0000259" key="6">
    <source>
        <dbReference type="Pfam" id="PF01494"/>
    </source>
</evidence>
<dbReference type="PANTHER" id="PTHR46972">
    <property type="entry name" value="MONOOXYGENASE ASQM-RELATED"/>
    <property type="match status" value="1"/>
</dbReference>
<evidence type="ECO:0000256" key="4">
    <source>
        <dbReference type="ARBA" id="ARBA00023033"/>
    </source>
</evidence>
<evidence type="ECO:0000313" key="7">
    <source>
        <dbReference type="EMBL" id="KAG5636319.1"/>
    </source>
</evidence>
<keyword evidence="4" id="KW-0503">Monooxygenase</keyword>
<evidence type="ECO:0000256" key="3">
    <source>
        <dbReference type="ARBA" id="ARBA00023002"/>
    </source>
</evidence>
<keyword evidence="3" id="KW-0560">Oxidoreductase</keyword>
<proteinExistence type="predicted"/>
<comment type="caution">
    <text evidence="7">The sequence shown here is derived from an EMBL/GenBank/DDBJ whole genome shotgun (WGS) entry which is preliminary data.</text>
</comment>
<sequence length="375" mass="40090">MSLNIAIIGAGPVGLTLARLLLASPSNVNVTIFERDASASAQMTKGGTLDLHADTGLAALDAAGLREAFDRVGRYDPLSGGTAFADREGNRVFEMPISEDEANKRPEIDRGDLRTLLLDGIPEGTIQWGARVTSIASDGTLSLEGGREVDVSQYDLVVGADGAWSKVRAHMNAGKPVYSGLGGFEMHIEAPDVKQPGLASAVGHGLLFAVGGGRGIVGQRLGSGAIMLYAMIRTQGPEDIAAIVDSHGGDWALVKEHVKGIYEAHGWGKELLGWFDAAEPATMRAWPLYEYELPNGHVWEHVKGMRDALELSKRICASETGDQLDAAVKEYEEEMFARLRPYMFKTIGIKDGLFSEGAPGSYLDTLREVAASGDH</sequence>
<reference evidence="7" key="1">
    <citation type="submission" date="2021-02" db="EMBL/GenBank/DDBJ databases">
        <authorList>
            <person name="Nieuwenhuis M."/>
            <person name="Van De Peppel L.J.J."/>
        </authorList>
    </citation>
    <scope>NUCLEOTIDE SEQUENCE</scope>
    <source>
        <strain evidence="7">D49</strain>
    </source>
</reference>
<dbReference type="PRINTS" id="PR00420">
    <property type="entry name" value="RNGMNOXGNASE"/>
</dbReference>
<keyword evidence="2" id="KW-0274">FAD</keyword>
<evidence type="ECO:0000256" key="1">
    <source>
        <dbReference type="ARBA" id="ARBA00022630"/>
    </source>
</evidence>
<keyword evidence="8" id="KW-1185">Reference proteome</keyword>
<dbReference type="SUPFAM" id="SSF51905">
    <property type="entry name" value="FAD/NAD(P)-binding domain"/>
    <property type="match status" value="1"/>
</dbReference>
<gene>
    <name evidence="7" type="ORF">H0H81_008433</name>
</gene>
<accession>A0A9P7FSM8</accession>
<dbReference type="Pfam" id="PF01494">
    <property type="entry name" value="FAD_binding_3"/>
    <property type="match status" value="1"/>
</dbReference>
<organism evidence="7 8">
    <name type="scientific">Sphagnurus paluster</name>
    <dbReference type="NCBI Taxonomy" id="117069"/>
    <lineage>
        <taxon>Eukaryota</taxon>
        <taxon>Fungi</taxon>
        <taxon>Dikarya</taxon>
        <taxon>Basidiomycota</taxon>
        <taxon>Agaricomycotina</taxon>
        <taxon>Agaricomycetes</taxon>
        <taxon>Agaricomycetidae</taxon>
        <taxon>Agaricales</taxon>
        <taxon>Tricholomatineae</taxon>
        <taxon>Lyophyllaceae</taxon>
        <taxon>Sphagnurus</taxon>
    </lineage>
</organism>
<feature type="signal peptide" evidence="5">
    <location>
        <begin position="1"/>
        <end position="18"/>
    </location>
</feature>
<dbReference type="AlphaFoldDB" id="A0A9P7FSM8"/>
<dbReference type="Gene3D" id="3.50.50.60">
    <property type="entry name" value="FAD/NAD(P)-binding domain"/>
    <property type="match status" value="1"/>
</dbReference>
<reference evidence="7" key="2">
    <citation type="submission" date="2021-10" db="EMBL/GenBank/DDBJ databases">
        <title>Phylogenomics reveals ancestral predisposition of the termite-cultivated fungus Termitomyces towards a domesticated lifestyle.</title>
        <authorList>
            <person name="Auxier B."/>
            <person name="Grum-Grzhimaylo A."/>
            <person name="Cardenas M.E."/>
            <person name="Lodge J.D."/>
            <person name="Laessoe T."/>
            <person name="Pedersen O."/>
            <person name="Smith M.E."/>
            <person name="Kuyper T.W."/>
            <person name="Franco-Molano E.A."/>
            <person name="Baroni T.J."/>
            <person name="Aanen D.K."/>
        </authorList>
    </citation>
    <scope>NUCLEOTIDE SEQUENCE</scope>
    <source>
        <strain evidence="7">D49</strain>
    </source>
</reference>
<keyword evidence="1" id="KW-0285">Flavoprotein</keyword>